<dbReference type="eggNOG" id="ENOG5032Y91">
    <property type="taxonomic scope" value="Bacteria"/>
</dbReference>
<keyword evidence="2" id="KW-1133">Transmembrane helix</keyword>
<keyword evidence="4" id="KW-1185">Reference proteome</keyword>
<feature type="compositionally biased region" description="Polar residues" evidence="1">
    <location>
        <begin position="107"/>
        <end position="118"/>
    </location>
</feature>
<reference evidence="3 4" key="1">
    <citation type="submission" date="2014-03" db="EMBL/GenBank/DDBJ databases">
        <title>Genomics of Bifidobacteria.</title>
        <authorList>
            <person name="Ventura M."/>
            <person name="Milani C."/>
            <person name="Lugli G.A."/>
        </authorList>
    </citation>
    <scope>NUCLEOTIDE SEQUENCE [LARGE SCALE GENOMIC DNA]</scope>
    <source>
        <strain evidence="3 4">LMG 11591</strain>
    </source>
</reference>
<evidence type="ECO:0000256" key="1">
    <source>
        <dbReference type="SAM" id="MobiDB-lite"/>
    </source>
</evidence>
<feature type="compositionally biased region" description="Polar residues" evidence="1">
    <location>
        <begin position="199"/>
        <end position="209"/>
    </location>
</feature>
<keyword evidence="2" id="KW-0812">Transmembrane</keyword>
<dbReference type="AlphaFoldDB" id="A0A087B985"/>
<feature type="transmembrane region" description="Helical" evidence="2">
    <location>
        <begin position="162"/>
        <end position="185"/>
    </location>
</feature>
<feature type="compositionally biased region" description="Polar residues" evidence="1">
    <location>
        <begin position="345"/>
        <end position="360"/>
    </location>
</feature>
<protein>
    <submittedName>
        <fullName evidence="3">Uncharacterized protein</fullName>
    </submittedName>
</protein>
<dbReference type="EMBL" id="JGZB01000010">
    <property type="protein sequence ID" value="KFI67585.1"/>
    <property type="molecule type" value="Genomic_DNA"/>
</dbReference>
<feature type="compositionally biased region" description="Acidic residues" evidence="1">
    <location>
        <begin position="49"/>
        <end position="62"/>
    </location>
</feature>
<feature type="region of interest" description="Disordered" evidence="1">
    <location>
        <begin position="196"/>
        <end position="360"/>
    </location>
</feature>
<gene>
    <name evidence="3" type="ORF">BMAGN_0785</name>
</gene>
<keyword evidence="2" id="KW-0472">Membrane</keyword>
<organism evidence="3 4">
    <name type="scientific">Bifidobacterium magnum</name>
    <dbReference type="NCBI Taxonomy" id="1692"/>
    <lineage>
        <taxon>Bacteria</taxon>
        <taxon>Bacillati</taxon>
        <taxon>Actinomycetota</taxon>
        <taxon>Actinomycetes</taxon>
        <taxon>Bifidobacteriales</taxon>
        <taxon>Bifidobacteriaceae</taxon>
        <taxon>Bifidobacterium</taxon>
    </lineage>
</organism>
<feature type="compositionally biased region" description="Polar residues" evidence="1">
    <location>
        <begin position="217"/>
        <end position="231"/>
    </location>
</feature>
<evidence type="ECO:0000313" key="4">
    <source>
        <dbReference type="Proteomes" id="UP000029052"/>
    </source>
</evidence>
<feature type="compositionally biased region" description="Low complexity" evidence="1">
    <location>
        <begin position="232"/>
        <end position="344"/>
    </location>
</feature>
<evidence type="ECO:0000313" key="3">
    <source>
        <dbReference type="EMBL" id="KFI67585.1"/>
    </source>
</evidence>
<accession>A0A087B985</accession>
<evidence type="ECO:0000256" key="2">
    <source>
        <dbReference type="SAM" id="Phobius"/>
    </source>
</evidence>
<comment type="caution">
    <text evidence="3">The sequence shown here is derived from an EMBL/GenBank/DDBJ whole genome shotgun (WGS) entry which is preliminary data.</text>
</comment>
<name>A0A087B985_9BIFI</name>
<feature type="transmembrane region" description="Helical" evidence="2">
    <location>
        <begin position="12"/>
        <end position="33"/>
    </location>
</feature>
<dbReference type="RefSeq" id="WP_051892949.1">
    <property type="nucleotide sequence ID" value="NZ_JGZB01000010.1"/>
</dbReference>
<feature type="compositionally biased region" description="Gly residues" evidence="1">
    <location>
        <begin position="135"/>
        <end position="149"/>
    </location>
</feature>
<dbReference type="STRING" id="1692.BMAGN_0785"/>
<dbReference type="Proteomes" id="UP000029052">
    <property type="component" value="Unassembled WGS sequence"/>
</dbReference>
<sequence length="360" mass="35343">MTSFLLSAKIGIAGSVIGVAVGSIVSATASQLYKNVLEESGKRIMGVNSDDDGNADDTENPDNSDKTSDNAADSDDSRTVAMDAVQDGESEDGARKVASGTGDDTDATQTMETATDATSVMPAGSVPRTVSSGNGTSGQNGKQGSGKTGGQHVTMSKRNKRVAIVIAVASALAAVAITAAIILALTGGKGTDTVVSDIIQPSSTPTQTVAPAPENTYGPSSDQEGANTPSQDSTTGTDTDGKESGTSGSTTSGDKTGTSGSHQSTDGSTSSDTHSQTGSDTQSGTSQSTDSQDSTGSTSSGTTSGTGTDSSGSTSSGSTDKPQQGATTDQGSGTAGTDSSGAAQRNATRQQSDQTGTAAQ</sequence>
<feature type="region of interest" description="Disordered" evidence="1">
    <location>
        <begin position="44"/>
        <end position="152"/>
    </location>
</feature>
<proteinExistence type="predicted"/>